<reference evidence="3 4" key="1">
    <citation type="submission" date="2017-05" db="EMBL/GenBank/DDBJ databases">
        <title>Vagococcus spp. assemblies.</title>
        <authorList>
            <person name="Gulvik C.A."/>
        </authorList>
    </citation>
    <scope>NUCLEOTIDE SEQUENCE [LARGE SCALE GENOMIC DNA]</scope>
    <source>
        <strain evidence="3 4">NCFB 2777</strain>
    </source>
</reference>
<proteinExistence type="predicted"/>
<dbReference type="InterPro" id="IPR057253">
    <property type="entry name" value="CoiA-like_N"/>
</dbReference>
<evidence type="ECO:0000259" key="2">
    <source>
        <dbReference type="Pfam" id="PF25164"/>
    </source>
</evidence>
<dbReference type="AlphaFoldDB" id="A0A429ZLV7"/>
<evidence type="ECO:0008006" key="5">
    <source>
        <dbReference type="Google" id="ProtNLM"/>
    </source>
</evidence>
<evidence type="ECO:0000313" key="4">
    <source>
        <dbReference type="Proteomes" id="UP000287239"/>
    </source>
</evidence>
<feature type="domain" description="Competence protein CoiA-like N-terminal" evidence="2">
    <location>
        <begin position="27"/>
        <end position="72"/>
    </location>
</feature>
<dbReference type="Pfam" id="PF25164">
    <property type="entry name" value="CoiA_N"/>
    <property type="match status" value="1"/>
</dbReference>
<protein>
    <recommendedName>
        <fullName evidence="5">Competence protein CoiA</fullName>
    </recommendedName>
</protein>
<dbReference type="InterPro" id="IPR021176">
    <property type="entry name" value="Competence-induced_CoiA"/>
</dbReference>
<sequence length="396" mass="46637">MTYLVIKENSMLIAVNQQTEQVSLLGLSQQAIEGYRKQPHYCPTCQEEVILKNGLTKQGHFAHQPQSKCQVFSEGETREHLLGKALLAQWCQRSQVSYQLEAYLPDLKQRPDLLIAKEVAVEFQCSPLNYQRFLERTKKYHEAGYQVLWFLGRRFFLQKAFSQFQKGCLNVSQERGFYLWELKVAEKILTCQSHLTAQLMSNKVHQGSVESYRGRTNFIEFIKTPKKKAKLSVNQWQLRIFEELESQLRNPQSSVVKIQKELYALGLNLRELPTSLFIPQNRSVLVPEELLMRGFLWLTLSHYSGKVLSYQQLQTLFFEKWQKSITHPILSSQKVLQEVFDTYLVTQSQLGYLLLKEDKIYVKQQPEKFKQWHSRQAELRKYQEKDSIFQQQLQQL</sequence>
<accession>A0A429ZLV7</accession>
<gene>
    <name evidence="3" type="ORF">CBF35_09095</name>
</gene>
<organism evidence="3 4">
    <name type="scientific">Vagococcus salmoninarum</name>
    <dbReference type="NCBI Taxonomy" id="2739"/>
    <lineage>
        <taxon>Bacteria</taxon>
        <taxon>Bacillati</taxon>
        <taxon>Bacillota</taxon>
        <taxon>Bacilli</taxon>
        <taxon>Lactobacillales</taxon>
        <taxon>Enterococcaceae</taxon>
        <taxon>Vagococcus</taxon>
    </lineage>
</organism>
<dbReference type="Pfam" id="PF06054">
    <property type="entry name" value="CoiA_nuc"/>
    <property type="match status" value="1"/>
</dbReference>
<dbReference type="OrthoDB" id="3784230at2"/>
<dbReference type="EMBL" id="NGJU01000013">
    <property type="protein sequence ID" value="RST94690.1"/>
    <property type="molecule type" value="Genomic_DNA"/>
</dbReference>
<dbReference type="InterPro" id="IPR010330">
    <property type="entry name" value="CoiA_nuc"/>
</dbReference>
<comment type="caution">
    <text evidence="3">The sequence shown here is derived from an EMBL/GenBank/DDBJ whole genome shotgun (WGS) entry which is preliminary data.</text>
</comment>
<evidence type="ECO:0000259" key="1">
    <source>
        <dbReference type="Pfam" id="PF06054"/>
    </source>
</evidence>
<keyword evidence="4" id="KW-1185">Reference proteome</keyword>
<dbReference type="Proteomes" id="UP000287239">
    <property type="component" value="Unassembled WGS sequence"/>
</dbReference>
<evidence type="ECO:0000313" key="3">
    <source>
        <dbReference type="EMBL" id="RST94690.1"/>
    </source>
</evidence>
<name>A0A429ZLV7_9ENTE</name>
<dbReference type="PIRSF" id="PIRSF007487">
    <property type="entry name" value="Competence-induced_CoiA_bac"/>
    <property type="match status" value="1"/>
</dbReference>
<feature type="domain" description="Competence protein CoiA nuclease-like" evidence="1">
    <location>
        <begin position="76"/>
        <end position="206"/>
    </location>
</feature>